<protein>
    <recommendedName>
        <fullName evidence="3">UTP--glucose-1-phosphate uridylyltransferase</fullName>
        <ecNumber evidence="3">2.7.7.9</ecNumber>
    </recommendedName>
</protein>
<dbReference type="Pfam" id="PF01704">
    <property type="entry name" value="UDPGP"/>
    <property type="match status" value="2"/>
</dbReference>
<dbReference type="InterPro" id="IPR023591">
    <property type="entry name" value="Ribosomal_uS2_flav_dom_sf"/>
</dbReference>
<dbReference type="GO" id="GO:0003983">
    <property type="term" value="F:UTP:glucose-1-phosphate uridylyltransferase activity"/>
    <property type="evidence" value="ECO:0007669"/>
    <property type="project" value="UniProtKB-EC"/>
</dbReference>
<evidence type="ECO:0000256" key="2">
    <source>
        <dbReference type="ARBA" id="ARBA00010401"/>
    </source>
</evidence>
<evidence type="ECO:0000256" key="3">
    <source>
        <dbReference type="ARBA" id="ARBA00012415"/>
    </source>
</evidence>
<accession>A0AAD4J4J7</accession>
<keyword evidence="4" id="KW-0808">Transferase</keyword>
<dbReference type="GO" id="GO:0005840">
    <property type="term" value="C:ribosome"/>
    <property type="evidence" value="ECO:0007669"/>
    <property type="project" value="UniProtKB-KW"/>
</dbReference>
<evidence type="ECO:0000256" key="1">
    <source>
        <dbReference type="ARBA" id="ARBA00006242"/>
    </source>
</evidence>
<evidence type="ECO:0000256" key="4">
    <source>
        <dbReference type="ARBA" id="ARBA00022679"/>
    </source>
</evidence>
<evidence type="ECO:0000256" key="9">
    <source>
        <dbReference type="SAM" id="MobiDB-lite"/>
    </source>
</evidence>
<name>A0AAD4J4J7_PERFH</name>
<dbReference type="EC" id="2.7.7.9" evidence="3"/>
<dbReference type="InterPro" id="IPR029044">
    <property type="entry name" value="Nucleotide-diphossugar_trans"/>
</dbReference>
<dbReference type="PANTHER" id="PTHR43511">
    <property type="match status" value="1"/>
</dbReference>
<feature type="region of interest" description="Disordered" evidence="9">
    <location>
        <begin position="326"/>
        <end position="350"/>
    </location>
</feature>
<dbReference type="PRINTS" id="PR00395">
    <property type="entry name" value="RIBOSOMALS2"/>
</dbReference>
<dbReference type="Proteomes" id="UP001190926">
    <property type="component" value="Unassembled WGS sequence"/>
</dbReference>
<dbReference type="Pfam" id="PF00318">
    <property type="entry name" value="Ribosomal_S2"/>
    <property type="match status" value="2"/>
</dbReference>
<dbReference type="Gene3D" id="3.90.550.10">
    <property type="entry name" value="Spore Coat Polysaccharide Biosynthesis Protein SpsA, Chain A"/>
    <property type="match status" value="1"/>
</dbReference>
<dbReference type="GO" id="GO:0006011">
    <property type="term" value="P:UDP-alpha-D-glucose metabolic process"/>
    <property type="evidence" value="ECO:0007669"/>
    <property type="project" value="InterPro"/>
</dbReference>
<gene>
    <name evidence="10" type="ORF">C2S53_016145</name>
</gene>
<dbReference type="SUPFAM" id="SSF53448">
    <property type="entry name" value="Nucleotide-diphospho-sugar transferases"/>
    <property type="match status" value="1"/>
</dbReference>
<evidence type="ECO:0000256" key="7">
    <source>
        <dbReference type="ARBA" id="ARBA00023274"/>
    </source>
</evidence>
<comment type="caution">
    <text evidence="10">The sequence shown here is derived from an EMBL/GenBank/DDBJ whole genome shotgun (WGS) entry which is preliminary data.</text>
</comment>
<comment type="catalytic activity">
    <reaction evidence="8">
        <text>alpha-D-glucose 1-phosphate + UTP + H(+) = UDP-alpha-D-glucose + diphosphate</text>
        <dbReference type="Rhea" id="RHEA:19889"/>
        <dbReference type="ChEBI" id="CHEBI:15378"/>
        <dbReference type="ChEBI" id="CHEBI:33019"/>
        <dbReference type="ChEBI" id="CHEBI:46398"/>
        <dbReference type="ChEBI" id="CHEBI:58601"/>
        <dbReference type="ChEBI" id="CHEBI:58885"/>
        <dbReference type="EC" id="2.7.7.9"/>
    </reaction>
</comment>
<keyword evidence="5" id="KW-0548">Nucleotidyltransferase</keyword>
<comment type="similarity">
    <text evidence="1">Belongs to the universal ribosomal protein uS2 family.</text>
</comment>
<evidence type="ECO:0000313" key="10">
    <source>
        <dbReference type="EMBL" id="KAH6827002.1"/>
    </source>
</evidence>
<dbReference type="InterPro" id="IPR001865">
    <property type="entry name" value="Ribosomal_uS2"/>
</dbReference>
<dbReference type="GO" id="GO:0006412">
    <property type="term" value="P:translation"/>
    <property type="evidence" value="ECO:0007669"/>
    <property type="project" value="InterPro"/>
</dbReference>
<dbReference type="Gene3D" id="3.40.50.10490">
    <property type="entry name" value="Glucose-6-phosphate isomerase like protein, domain 1"/>
    <property type="match status" value="1"/>
</dbReference>
<evidence type="ECO:0000256" key="6">
    <source>
        <dbReference type="ARBA" id="ARBA00022980"/>
    </source>
</evidence>
<dbReference type="InterPro" id="IPR016267">
    <property type="entry name" value="UDPGP_trans"/>
</dbReference>
<comment type="similarity">
    <text evidence="2">Belongs to the UDPGP type 1 family.</text>
</comment>
<sequence length="600" mass="66727">MSFHSAVIQKLLNTNAHIGRRVTANHFKIFSEGTRNGVSIVDSDKTLICIRNACDFIGHLSRNNARLLFVNTNSLFDEIIAQMTKAIGIKHDTTWRLGGFLTNSSSPRRFRGRNKKFNICAPHAPDCIVIFDTERKSSVIKEANRLQIPVVGLVDSSMPWETYSKITYPVPANDSVEFVYLFCNLITKTILKEKKEAMAVRGEGTVTRGDVEQDDLIDQTAQKFVFPYDKLPAIPEDISKTKELLDKLVIVKFNGSLGTTIGFKGPKCTMEIGGGLSCLDLIIDQIEALNAKYGSDIPLFLVNTVDAHRKILQFLAKHPNKNIHSVEQSTNDLKDASPYTPSSAKGQGHKDEMDSFNLAEAIFPLVNNRKLDILSSQGREYILLLGSDNLGCVIDPKILNYLVQNHIELCLEVTPKSSAKEESKYSQDEAKTPILTPKTNWRFVDTMWMNIESVESLVAKGRLTISKLFDQQFALSVPNSRYLPVEATSDLFLLQSDLYTFVEGTPTRNTARENPSDPSIQLGPVFRNVDDFKERFKAIPSILGLDSLKVTGDVWFGTGITLKGKVSIHAGLGVRIVIPDGTVLENRTIARQKDLEGSSS</sequence>
<keyword evidence="11" id="KW-1185">Reference proteome</keyword>
<evidence type="ECO:0000313" key="11">
    <source>
        <dbReference type="Proteomes" id="UP001190926"/>
    </source>
</evidence>
<dbReference type="InterPro" id="IPR018130">
    <property type="entry name" value="Ribosomal_uS2_CS"/>
</dbReference>
<keyword evidence="7" id="KW-0687">Ribonucleoprotein</keyword>
<dbReference type="GO" id="GO:1990904">
    <property type="term" value="C:ribonucleoprotein complex"/>
    <property type="evidence" value="ECO:0007669"/>
    <property type="project" value="UniProtKB-KW"/>
</dbReference>
<dbReference type="GO" id="GO:0003735">
    <property type="term" value="F:structural constituent of ribosome"/>
    <property type="evidence" value="ECO:0007669"/>
    <property type="project" value="InterPro"/>
</dbReference>
<dbReference type="FunFam" id="2.160.10.10:FF:000001">
    <property type="entry name" value="UTP--glucose-1-phosphate uridylyltransferase"/>
    <property type="match status" value="1"/>
</dbReference>
<evidence type="ECO:0000256" key="8">
    <source>
        <dbReference type="ARBA" id="ARBA00048128"/>
    </source>
</evidence>
<organism evidence="10 11">
    <name type="scientific">Perilla frutescens var. hirtella</name>
    <name type="common">Perilla citriodora</name>
    <name type="synonym">Perilla setoyensis</name>
    <dbReference type="NCBI Taxonomy" id="608512"/>
    <lineage>
        <taxon>Eukaryota</taxon>
        <taxon>Viridiplantae</taxon>
        <taxon>Streptophyta</taxon>
        <taxon>Embryophyta</taxon>
        <taxon>Tracheophyta</taxon>
        <taxon>Spermatophyta</taxon>
        <taxon>Magnoliopsida</taxon>
        <taxon>eudicotyledons</taxon>
        <taxon>Gunneridae</taxon>
        <taxon>Pentapetalae</taxon>
        <taxon>asterids</taxon>
        <taxon>lamiids</taxon>
        <taxon>Lamiales</taxon>
        <taxon>Lamiaceae</taxon>
        <taxon>Nepetoideae</taxon>
        <taxon>Elsholtzieae</taxon>
        <taxon>Perilla</taxon>
    </lineage>
</organism>
<dbReference type="PROSITE" id="PS00962">
    <property type="entry name" value="RIBOSOMAL_S2_1"/>
    <property type="match status" value="1"/>
</dbReference>
<proteinExistence type="inferred from homology"/>
<dbReference type="SUPFAM" id="SSF52313">
    <property type="entry name" value="Ribosomal protein S2"/>
    <property type="match status" value="1"/>
</dbReference>
<dbReference type="EMBL" id="SDAM02000154">
    <property type="protein sequence ID" value="KAH6827002.1"/>
    <property type="molecule type" value="Genomic_DNA"/>
</dbReference>
<dbReference type="AlphaFoldDB" id="A0AAD4J4J7"/>
<evidence type="ECO:0000256" key="5">
    <source>
        <dbReference type="ARBA" id="ARBA00022695"/>
    </source>
</evidence>
<reference evidence="10 11" key="1">
    <citation type="journal article" date="2021" name="Nat. Commun.">
        <title>Incipient diploidization of the medicinal plant Perilla within 10,000 years.</title>
        <authorList>
            <person name="Zhang Y."/>
            <person name="Shen Q."/>
            <person name="Leng L."/>
            <person name="Zhang D."/>
            <person name="Chen S."/>
            <person name="Shi Y."/>
            <person name="Ning Z."/>
            <person name="Chen S."/>
        </authorList>
    </citation>
    <scope>NUCLEOTIDE SEQUENCE [LARGE SCALE GENOMIC DNA]</scope>
    <source>
        <strain evidence="11">cv. PC099</strain>
    </source>
</reference>
<dbReference type="Gene3D" id="2.160.10.10">
    <property type="entry name" value="Hexapeptide repeat proteins"/>
    <property type="match status" value="1"/>
</dbReference>
<keyword evidence="6" id="KW-0689">Ribosomal protein</keyword>
<dbReference type="InterPro" id="IPR002618">
    <property type="entry name" value="UDPGP_fam"/>
</dbReference>
<dbReference type="CDD" id="cd01425">
    <property type="entry name" value="RPS2"/>
    <property type="match status" value="1"/>
</dbReference>